<dbReference type="InterPro" id="IPR006162">
    <property type="entry name" value="Ppantetheine_attach_site"/>
</dbReference>
<dbReference type="Pfam" id="PF00550">
    <property type="entry name" value="PP-binding"/>
    <property type="match status" value="2"/>
</dbReference>
<sequence>SVCDLIRNWATKQPNHTAVLEENGRRISYRDLDIASTRIAWLLQQNGIQLGDLVPVLANRSPEMIAVFLGILKSGACYVPIDIEAWGEDRIKSTLQPVSAHVVVDLSPSVSLPTTKAGCKVISSAEVKAAFDMIESSKWGSTSEIDLPRAQGEDLAYIIFTSGTTSAPKGVMIPHRALLNYVQQGTEEAPFNTNATPNDITLLIFSPGFDACTGLVFSTLCSGAQILIPSTPDFFRCIPRVTILTATPSILAAIQDPETCPALRTIVLGGEAPPPWLIKKWFAPGRNIYNAYGPTETTVCSLMGRVFPGKPITLGVPMPNSKVLLLDDQDRETDQGEICITGPGLALGYFQDAKKTAKSFVTRQGERMYRTGDFARRTEHGLVFGGRADSLVKNRGFLVNLESEVIPMLLVSGAATATAFMHRHQLVAFITPDSIDALALRQSLAARHDAFLVPDLIRSLPALPLTANGKADNRALQQLLHTEMLDNGGDADDKGKCKMDVLKDAIVAATSLPRAEVDHAEDRSFWELGGNSLAALKVLSYLRKRGLVLGIKALLKLPTLRDVHDALQETYQHIGENGVTTHGDEPTTAPMTPLQVKMIQATLKTPGANYLLMRIDMPHPDENLDPAHLKQAWQAVFQRHSIFRTTFSLAQEQQEIRPELGPLDWNHETTTPQGFNVLLETRSEEIRLSMLSAHLQEENNDKFTPVNIFRLVIVPGVGSTLLASAHHAQADGWSLAIVLEKVRAILEGNTILSPVDVPFSVAALAQKDQEANQSGVSFWTDLLEEKEDFLPILHLPKPSPGDLDTAPQQGDWSQSSKISLGLRISELEDGARRLRVTPSSLVYTAWALVLSNYTSSDRVAFGAVFSGRNLMSLSGVERVVGPLLNTVPFPVLLGDSAASTIAAAVSHVNSQVLQAVEYQWSAAEVMTTMSGESINAALQSIVVTEYDLPPHPSSWRVQRQDLMEFGLSLLIERDEDDTSGQGGLQVRALFDGTKYAVWGIQQLLSHVRNALRELLNPNNENLRDVRGKILDDDERGLLLGPAAYGGHDVPSATVKDAFEAAAAQWPDLCAVESTRHGGTSYRQLDEASNMVARWLRQWLPAGKRPQDMVVGVITDGSVHWVVAILAAFKAGYVCCAIDASLPSARIQTIVEQSGASVFLAANQVCAESLPGSNRDVLVVDESLQQSARGVSSEPLKTVAQSYDVVYLVFTSGSTGIPKGVPLHNKSILNVIANPHVRLFASPNRRIAQLYGLGFDVVLVELFGSLCYGATLVLKDPSNPFTHLQRVNATMATPSLLSACLPDEYPNLDTIALAGEPVPQTLADSWSHRVRLFNFYGPSECAPISTTAALAPGEQVNIGVPLPSLSAYVLDHHMFPVPAGIVGEIYLSGEQLTRGYWNPDVVGQANRNFMENPFESVHGREPTRMYRTGDLGYWDGHDKDRGRLCYVGRWDNQVKVRGFRIELEEIERALIQAGKSLGVKSTAVVVVSGSVVGYVTPAVVDITALRSKVAGILPSYTRPARIVALSEMPKSANFKIDRKALALLASSSQAGGGSVATARFDSALTDTERFVASTWKTLLGLDSEARLNKEDDFLALGGNSILAIRAARQLASMLGHHVPVSLLIRETILENLARAIDEHTLSVTNGTSYRVAADASFSSYWSKTWRATPADYSRTALPLLHLETDMYNAHISSDVKSAFNTSVHLVLEGELDIARLSEAFAALLQENPILRARYVTSPLGVPARVISSQILEPRVLSHEEIDSGDLQRFVDEPFHLARDQLVRVVLITRPGGTELVMVAHHIVTDKASLSLMLQWVARHYRSLEGMKQENDNRGDDNEAVREATYVEWAQWPLVSQFDERQGGGTERKKRFWQNHLATSRRMLRLEPPATSSLPHENTGAVHTFTIPPPSQGDGLLSTAGGQQQSYYSQRVALTATALALSSILNSSSANQKLDSIALGIPYMNRDDAAAVDMLGLFVDQLPVVVPLNDDPLRVLAAVEQEINSVLEHHLPYPMIRSALASEGVRLPERVEAMVLYHWQSDSLENSLVGQFGAEIAVREKKTKPKGVLFSLMVECSESEDGGLEVELEYDTRIMSAERVNE</sequence>
<dbReference type="GO" id="GO:0031177">
    <property type="term" value="F:phosphopantetheine binding"/>
    <property type="evidence" value="ECO:0007669"/>
    <property type="project" value="TreeGrafter"/>
</dbReference>
<dbReference type="Proteomes" id="UP001302321">
    <property type="component" value="Unassembled WGS sequence"/>
</dbReference>
<dbReference type="Gene3D" id="1.10.1200.10">
    <property type="entry name" value="ACP-like"/>
    <property type="match status" value="2"/>
</dbReference>
<dbReference type="InterPro" id="IPR020845">
    <property type="entry name" value="AMP-binding_CS"/>
</dbReference>
<evidence type="ECO:0000256" key="1">
    <source>
        <dbReference type="ARBA" id="ARBA00022450"/>
    </source>
</evidence>
<dbReference type="InterPro" id="IPR001242">
    <property type="entry name" value="Condensation_dom"/>
</dbReference>
<dbReference type="InterPro" id="IPR036736">
    <property type="entry name" value="ACP-like_sf"/>
</dbReference>
<evidence type="ECO:0000256" key="2">
    <source>
        <dbReference type="ARBA" id="ARBA00022553"/>
    </source>
</evidence>
<dbReference type="PANTHER" id="PTHR45527:SF11">
    <property type="entry name" value="NONRIBOSOMAL PEPTIDE SYNTHETASE 5"/>
    <property type="match status" value="1"/>
</dbReference>
<name>A0AAN6VYY8_9PEZI</name>
<reference evidence="6" key="1">
    <citation type="journal article" date="2023" name="Mol. Phylogenet. Evol.">
        <title>Genome-scale phylogeny and comparative genomics of the fungal order Sordariales.</title>
        <authorList>
            <person name="Hensen N."/>
            <person name="Bonometti L."/>
            <person name="Westerberg I."/>
            <person name="Brannstrom I.O."/>
            <person name="Guillou S."/>
            <person name="Cros-Aarteil S."/>
            <person name="Calhoun S."/>
            <person name="Haridas S."/>
            <person name="Kuo A."/>
            <person name="Mondo S."/>
            <person name="Pangilinan J."/>
            <person name="Riley R."/>
            <person name="LaButti K."/>
            <person name="Andreopoulos B."/>
            <person name="Lipzen A."/>
            <person name="Chen C."/>
            <person name="Yan M."/>
            <person name="Daum C."/>
            <person name="Ng V."/>
            <person name="Clum A."/>
            <person name="Steindorff A."/>
            <person name="Ohm R.A."/>
            <person name="Martin F."/>
            <person name="Silar P."/>
            <person name="Natvig D.O."/>
            <person name="Lalanne C."/>
            <person name="Gautier V."/>
            <person name="Ament-Velasquez S.L."/>
            <person name="Kruys A."/>
            <person name="Hutchinson M.I."/>
            <person name="Powell A.J."/>
            <person name="Barry K."/>
            <person name="Miller A.N."/>
            <person name="Grigoriev I.V."/>
            <person name="Debuchy R."/>
            <person name="Gladieux P."/>
            <person name="Hiltunen Thoren M."/>
            <person name="Johannesson H."/>
        </authorList>
    </citation>
    <scope>NUCLEOTIDE SEQUENCE</scope>
    <source>
        <strain evidence="6">CBS 892.96</strain>
    </source>
</reference>
<dbReference type="Gene3D" id="3.30.559.30">
    <property type="entry name" value="Nonribosomal peptide synthetase, condensation domain"/>
    <property type="match status" value="2"/>
</dbReference>
<dbReference type="InterPro" id="IPR000873">
    <property type="entry name" value="AMP-dep_synth/lig_dom"/>
</dbReference>
<feature type="domain" description="Carrier" evidence="5">
    <location>
        <begin position="1561"/>
        <end position="1639"/>
    </location>
</feature>
<keyword evidence="1" id="KW-0596">Phosphopantetheine</keyword>
<feature type="domain" description="Carrier" evidence="5">
    <location>
        <begin position="496"/>
        <end position="571"/>
    </location>
</feature>
<dbReference type="SUPFAM" id="SSF52777">
    <property type="entry name" value="CoA-dependent acyltransferases"/>
    <property type="match status" value="4"/>
</dbReference>
<dbReference type="InterPro" id="IPR045851">
    <property type="entry name" value="AMP-bd_C_sf"/>
</dbReference>
<evidence type="ECO:0000313" key="6">
    <source>
        <dbReference type="EMBL" id="KAK4172364.1"/>
    </source>
</evidence>
<protein>
    <submittedName>
        <fullName evidence="6">Non-ribosomal peptide synthetase SirP</fullName>
    </submittedName>
</protein>
<dbReference type="GO" id="GO:0044550">
    <property type="term" value="P:secondary metabolite biosynthetic process"/>
    <property type="evidence" value="ECO:0007669"/>
    <property type="project" value="TreeGrafter"/>
</dbReference>
<dbReference type="EMBL" id="MU866433">
    <property type="protein sequence ID" value="KAK4172364.1"/>
    <property type="molecule type" value="Genomic_DNA"/>
</dbReference>
<dbReference type="Gene3D" id="3.40.50.12780">
    <property type="entry name" value="N-terminal domain of ligase-like"/>
    <property type="match status" value="2"/>
</dbReference>
<keyword evidence="3" id="KW-0436">Ligase</keyword>
<dbReference type="InterPro" id="IPR023213">
    <property type="entry name" value="CAT-like_dom_sf"/>
</dbReference>
<evidence type="ECO:0000256" key="3">
    <source>
        <dbReference type="ARBA" id="ARBA00022598"/>
    </source>
</evidence>
<dbReference type="PANTHER" id="PTHR45527">
    <property type="entry name" value="NONRIBOSOMAL PEPTIDE SYNTHETASE"/>
    <property type="match status" value="1"/>
</dbReference>
<gene>
    <name evidence="6" type="ORF">QBC36DRAFT_362981</name>
</gene>
<dbReference type="Pfam" id="PF00501">
    <property type="entry name" value="AMP-binding"/>
    <property type="match status" value="2"/>
</dbReference>
<dbReference type="InterPro" id="IPR042099">
    <property type="entry name" value="ANL_N_sf"/>
</dbReference>
<organism evidence="6 7">
    <name type="scientific">Triangularia setosa</name>
    <dbReference type="NCBI Taxonomy" id="2587417"/>
    <lineage>
        <taxon>Eukaryota</taxon>
        <taxon>Fungi</taxon>
        <taxon>Dikarya</taxon>
        <taxon>Ascomycota</taxon>
        <taxon>Pezizomycotina</taxon>
        <taxon>Sordariomycetes</taxon>
        <taxon>Sordariomycetidae</taxon>
        <taxon>Sordariales</taxon>
        <taxon>Podosporaceae</taxon>
        <taxon>Triangularia</taxon>
    </lineage>
</organism>
<evidence type="ECO:0000313" key="7">
    <source>
        <dbReference type="Proteomes" id="UP001302321"/>
    </source>
</evidence>
<dbReference type="SUPFAM" id="SSF56801">
    <property type="entry name" value="Acetyl-CoA synthetase-like"/>
    <property type="match status" value="2"/>
</dbReference>
<feature type="non-terminal residue" evidence="6">
    <location>
        <position position="1"/>
    </location>
</feature>
<keyword evidence="2" id="KW-0597">Phosphoprotein</keyword>
<dbReference type="PROSITE" id="PS50075">
    <property type="entry name" value="CARRIER"/>
    <property type="match status" value="2"/>
</dbReference>
<comment type="caution">
    <text evidence="6">The sequence shown here is derived from an EMBL/GenBank/DDBJ whole genome shotgun (WGS) entry which is preliminary data.</text>
</comment>
<dbReference type="GO" id="GO:0043041">
    <property type="term" value="P:amino acid activation for nonribosomal peptide biosynthetic process"/>
    <property type="evidence" value="ECO:0007669"/>
    <property type="project" value="TreeGrafter"/>
</dbReference>
<accession>A0AAN6VYY8</accession>
<proteinExistence type="inferred from homology"/>
<dbReference type="PROSITE" id="PS00012">
    <property type="entry name" value="PHOSPHOPANTETHEINE"/>
    <property type="match status" value="1"/>
</dbReference>
<comment type="similarity">
    <text evidence="4">Belongs to the NRP synthetase family.</text>
</comment>
<dbReference type="PROSITE" id="PS00455">
    <property type="entry name" value="AMP_BINDING"/>
    <property type="match status" value="2"/>
</dbReference>
<reference evidence="6" key="2">
    <citation type="submission" date="2023-05" db="EMBL/GenBank/DDBJ databases">
        <authorList>
            <consortium name="Lawrence Berkeley National Laboratory"/>
            <person name="Steindorff A."/>
            <person name="Hensen N."/>
            <person name="Bonometti L."/>
            <person name="Westerberg I."/>
            <person name="Brannstrom I.O."/>
            <person name="Guillou S."/>
            <person name="Cros-Aarteil S."/>
            <person name="Calhoun S."/>
            <person name="Haridas S."/>
            <person name="Kuo A."/>
            <person name="Mondo S."/>
            <person name="Pangilinan J."/>
            <person name="Riley R."/>
            <person name="Labutti K."/>
            <person name="Andreopoulos B."/>
            <person name="Lipzen A."/>
            <person name="Chen C."/>
            <person name="Yanf M."/>
            <person name="Daum C."/>
            <person name="Ng V."/>
            <person name="Clum A."/>
            <person name="Ohm R."/>
            <person name="Martin F."/>
            <person name="Silar P."/>
            <person name="Natvig D."/>
            <person name="Lalanne C."/>
            <person name="Gautier V."/>
            <person name="Ament-Velasquez S.L."/>
            <person name="Kruys A."/>
            <person name="Hutchinson M.I."/>
            <person name="Powell A.J."/>
            <person name="Barry K."/>
            <person name="Miller A.N."/>
            <person name="Grigoriev I.V."/>
            <person name="Debuchy R."/>
            <person name="Gladieux P."/>
            <person name="Thoren M.H."/>
            <person name="Johannesson H."/>
        </authorList>
    </citation>
    <scope>NUCLEOTIDE SEQUENCE</scope>
    <source>
        <strain evidence="6">CBS 892.96</strain>
    </source>
</reference>
<keyword evidence="7" id="KW-1185">Reference proteome</keyword>
<dbReference type="Gene3D" id="3.30.300.30">
    <property type="match status" value="2"/>
</dbReference>
<evidence type="ECO:0000256" key="4">
    <source>
        <dbReference type="ARBA" id="ARBA00029454"/>
    </source>
</evidence>
<dbReference type="Pfam" id="PF00668">
    <property type="entry name" value="Condensation"/>
    <property type="match status" value="2"/>
</dbReference>
<evidence type="ECO:0000259" key="5">
    <source>
        <dbReference type="PROSITE" id="PS50075"/>
    </source>
</evidence>
<dbReference type="Gene3D" id="3.30.559.10">
    <property type="entry name" value="Chloramphenicol acetyltransferase-like domain"/>
    <property type="match status" value="2"/>
</dbReference>
<feature type="non-terminal residue" evidence="6">
    <location>
        <position position="2100"/>
    </location>
</feature>
<dbReference type="InterPro" id="IPR009081">
    <property type="entry name" value="PP-bd_ACP"/>
</dbReference>
<dbReference type="GO" id="GO:0005737">
    <property type="term" value="C:cytoplasm"/>
    <property type="evidence" value="ECO:0007669"/>
    <property type="project" value="TreeGrafter"/>
</dbReference>
<dbReference type="SUPFAM" id="SSF47336">
    <property type="entry name" value="ACP-like"/>
    <property type="match status" value="2"/>
</dbReference>
<dbReference type="GO" id="GO:0016874">
    <property type="term" value="F:ligase activity"/>
    <property type="evidence" value="ECO:0007669"/>
    <property type="project" value="UniProtKB-KW"/>
</dbReference>